<gene>
    <name evidence="1" type="ORF">ACFSYJ_17380</name>
</gene>
<keyword evidence="2" id="KW-1185">Reference proteome</keyword>
<sequence>MTFDECYPNHRDPYAYIVKNPLAACQLTDLRYQRYACPEASCPVVASASARVIVIRNAQPDQRRVVVGHQVVNWRVDNLPETTRFGIGMTCLPQYPTGTAACDVPEIKVAKSIAEWKAEPTDLQVFTMRGEDLPSATDIPQVQAEKRTWYSQGRYLYFEDSPSDNARLEAPPVVIGVRCDVARLRDSRYARGSDCVFPTTHSFVVDTRDPKIHDSALLVDAAMNNFSTTYPGPLEGRFVPGNKGPNSAARNYPLTRRYYDQAATDANQARAEQSCVARWGAGYRTRPDGQTNDCAVYPFNGTIDGANQSPPGTPDGASYAVKPVLTADNKEFTDRVDRFVAENHILQGDQYWVWVLK</sequence>
<protein>
    <submittedName>
        <fullName evidence="1">Transporter</fullName>
    </submittedName>
</protein>
<name>A0ABW5GHR9_9PSEU</name>
<evidence type="ECO:0000313" key="1">
    <source>
        <dbReference type="EMBL" id="MFD2460384.1"/>
    </source>
</evidence>
<organism evidence="1 2">
    <name type="scientific">Amycolatopsis samaneae</name>
    <dbReference type="NCBI Taxonomy" id="664691"/>
    <lineage>
        <taxon>Bacteria</taxon>
        <taxon>Bacillati</taxon>
        <taxon>Actinomycetota</taxon>
        <taxon>Actinomycetes</taxon>
        <taxon>Pseudonocardiales</taxon>
        <taxon>Pseudonocardiaceae</taxon>
        <taxon>Amycolatopsis</taxon>
    </lineage>
</organism>
<dbReference type="RefSeq" id="WP_345397774.1">
    <property type="nucleotide sequence ID" value="NZ_BAABHG010000009.1"/>
</dbReference>
<dbReference type="Proteomes" id="UP001597419">
    <property type="component" value="Unassembled WGS sequence"/>
</dbReference>
<comment type="caution">
    <text evidence="1">The sequence shown here is derived from an EMBL/GenBank/DDBJ whole genome shotgun (WGS) entry which is preliminary data.</text>
</comment>
<proteinExistence type="predicted"/>
<dbReference type="EMBL" id="JBHUKU010000008">
    <property type="protein sequence ID" value="MFD2460384.1"/>
    <property type="molecule type" value="Genomic_DNA"/>
</dbReference>
<reference evidence="2" key="1">
    <citation type="journal article" date="2019" name="Int. J. Syst. Evol. Microbiol.">
        <title>The Global Catalogue of Microorganisms (GCM) 10K type strain sequencing project: providing services to taxonomists for standard genome sequencing and annotation.</title>
        <authorList>
            <consortium name="The Broad Institute Genomics Platform"/>
            <consortium name="The Broad Institute Genome Sequencing Center for Infectious Disease"/>
            <person name="Wu L."/>
            <person name="Ma J."/>
        </authorList>
    </citation>
    <scope>NUCLEOTIDE SEQUENCE [LARGE SCALE GENOMIC DNA]</scope>
    <source>
        <strain evidence="2">CGMCC 4.7643</strain>
    </source>
</reference>
<accession>A0ABW5GHR9</accession>
<evidence type="ECO:0000313" key="2">
    <source>
        <dbReference type="Proteomes" id="UP001597419"/>
    </source>
</evidence>